<organism evidence="7 8">
    <name type="scientific">Faecalitalea cylindroides</name>
    <dbReference type="NCBI Taxonomy" id="39483"/>
    <lineage>
        <taxon>Bacteria</taxon>
        <taxon>Bacillati</taxon>
        <taxon>Bacillota</taxon>
        <taxon>Erysipelotrichia</taxon>
        <taxon>Erysipelotrichales</taxon>
        <taxon>Erysipelotrichaceae</taxon>
        <taxon>Faecalitalea</taxon>
    </lineage>
</organism>
<dbReference type="GeneID" id="79876273"/>
<dbReference type="Gene3D" id="3.40.50.2300">
    <property type="match status" value="2"/>
</dbReference>
<keyword evidence="4" id="KW-0472">Membrane</keyword>
<evidence type="ECO:0000256" key="1">
    <source>
        <dbReference type="ARBA" id="ARBA00004196"/>
    </source>
</evidence>
<name>A0A1Y4LZA2_9FIRM</name>
<evidence type="ECO:0000313" key="8">
    <source>
        <dbReference type="Proteomes" id="UP000195447"/>
    </source>
</evidence>
<evidence type="ECO:0000256" key="2">
    <source>
        <dbReference type="ARBA" id="ARBA00007639"/>
    </source>
</evidence>
<dbReference type="GO" id="GO:0030313">
    <property type="term" value="C:cell envelope"/>
    <property type="evidence" value="ECO:0007669"/>
    <property type="project" value="UniProtKB-SubCell"/>
</dbReference>
<dbReference type="InterPro" id="IPR028082">
    <property type="entry name" value="Peripla_BP_I"/>
</dbReference>
<dbReference type="AlphaFoldDB" id="A0A1Y4LZA2"/>
<feature type="transmembrane region" description="Helical" evidence="4">
    <location>
        <begin position="6"/>
        <end position="27"/>
    </location>
</feature>
<proteinExistence type="inferred from homology"/>
<reference evidence="7" key="2">
    <citation type="journal article" date="2018" name="BMC Genomics">
        <title>Whole genome sequencing and function prediction of 133 gut anaerobes isolated from chicken caecum in pure cultures.</title>
        <authorList>
            <person name="Medvecky M."/>
            <person name="Cejkova D."/>
            <person name="Polansky O."/>
            <person name="Karasova D."/>
            <person name="Kubasova T."/>
            <person name="Cizek A."/>
            <person name="Rychlik I."/>
        </authorList>
    </citation>
    <scope>NUCLEOTIDE SEQUENCE</scope>
    <source>
        <strain evidence="7">An178</strain>
    </source>
</reference>
<dbReference type="PANTHER" id="PTHR46847:SF1">
    <property type="entry name" value="D-ALLOSE-BINDING PERIPLASMIC PROTEIN-RELATED"/>
    <property type="match status" value="1"/>
</dbReference>
<gene>
    <name evidence="7" type="ORF">B5F14_00525</name>
    <name evidence="6" type="ORF">POG00_08850</name>
</gene>
<evidence type="ECO:0000259" key="5">
    <source>
        <dbReference type="Pfam" id="PF13407"/>
    </source>
</evidence>
<feature type="domain" description="Periplasmic binding protein" evidence="5">
    <location>
        <begin position="48"/>
        <end position="298"/>
    </location>
</feature>
<keyword evidence="4" id="KW-0812">Transmembrane</keyword>
<comment type="caution">
    <text evidence="7">The sequence shown here is derived from an EMBL/GenBank/DDBJ whole genome shotgun (WGS) entry which is preliminary data.</text>
</comment>
<dbReference type="GO" id="GO:0030246">
    <property type="term" value="F:carbohydrate binding"/>
    <property type="evidence" value="ECO:0007669"/>
    <property type="project" value="UniProtKB-ARBA"/>
</dbReference>
<dbReference type="RefSeq" id="WP_087157993.1">
    <property type="nucleotide sequence ID" value="NZ_CBCTZC010000023.1"/>
</dbReference>
<dbReference type="EMBL" id="JAQNCK010000025">
    <property type="protein sequence ID" value="MDC0828815.1"/>
    <property type="molecule type" value="Genomic_DNA"/>
</dbReference>
<keyword evidence="8" id="KW-1185">Reference proteome</keyword>
<sequence length="324" mass="36341">MNKKSVFRIVITFIVVSALFIAGYFAIDAYTQKVPIMSIRQSKKIGATYMTLNNPFFEIIDEQLQNILSTEGYTLMSLDPVLDLKTQREQIEYLIDQKVDAIVVNPVDYKGLRTVLNKAYKADIPIFTVDTEVIDEDLVTYNIVSDNYDAGVQCAKDMMQRQDKANIVLLEHNTANSACLRIQGFVDTIEGNANYQIIKRIECQGQLEVAMPLMEEYLQENENIDVVMALNDPSALGALAALESQNKLQDVLVYGVDGTPEAKRLINEGRMQATVAQSPETMGKKAGQAILDYFNGKKIQKNVVEAVTIITQDNIQDYSLEGWQ</sequence>
<dbReference type="Pfam" id="PF13407">
    <property type="entry name" value="Peripla_BP_4"/>
    <property type="match status" value="1"/>
</dbReference>
<dbReference type="EMBL" id="NFKM01000001">
    <property type="protein sequence ID" value="OUP61907.1"/>
    <property type="molecule type" value="Genomic_DNA"/>
</dbReference>
<accession>A0A1Y4LZA2</accession>
<reference evidence="8" key="1">
    <citation type="submission" date="2017-04" db="EMBL/GenBank/DDBJ databases">
        <title>Function of individual gut microbiota members based on whole genome sequencing of pure cultures obtained from chicken caecum.</title>
        <authorList>
            <person name="Medvecky M."/>
            <person name="Cejkova D."/>
            <person name="Polansky O."/>
            <person name="Karasova D."/>
            <person name="Kubasova T."/>
            <person name="Cizek A."/>
            <person name="Rychlik I."/>
        </authorList>
    </citation>
    <scope>NUCLEOTIDE SEQUENCE [LARGE SCALE GENOMIC DNA]</scope>
    <source>
        <strain evidence="8">An178</strain>
    </source>
</reference>
<dbReference type="PANTHER" id="PTHR46847">
    <property type="entry name" value="D-ALLOSE-BINDING PERIPLASMIC PROTEIN-RELATED"/>
    <property type="match status" value="1"/>
</dbReference>
<comment type="subcellular location">
    <subcellularLocation>
        <location evidence="1">Cell envelope</location>
    </subcellularLocation>
</comment>
<protein>
    <submittedName>
        <fullName evidence="7">GntR family transcriptional regulator</fullName>
    </submittedName>
    <submittedName>
        <fullName evidence="6">Sugar ABC transporter substrate-binding protein</fullName>
    </submittedName>
</protein>
<keyword evidence="4" id="KW-1133">Transmembrane helix</keyword>
<dbReference type="CDD" id="cd19971">
    <property type="entry name" value="PBP1_ABC_sugar_binding-like"/>
    <property type="match status" value="1"/>
</dbReference>
<keyword evidence="3" id="KW-0732">Signal</keyword>
<comment type="similarity">
    <text evidence="2">Belongs to the bacterial solute-binding protein 2 family.</text>
</comment>
<reference evidence="6" key="3">
    <citation type="submission" date="2023-01" db="EMBL/GenBank/DDBJ databases">
        <title>Human gut microbiome strain richness.</title>
        <authorList>
            <person name="Chen-Liaw A."/>
        </authorList>
    </citation>
    <scope>NUCLEOTIDE SEQUENCE</scope>
    <source>
        <strain evidence="6">D55st1_G4_D55t1_190419</strain>
    </source>
</reference>
<dbReference type="Proteomes" id="UP000195447">
    <property type="component" value="Unassembled WGS sequence"/>
</dbReference>
<evidence type="ECO:0000256" key="3">
    <source>
        <dbReference type="ARBA" id="ARBA00022729"/>
    </source>
</evidence>
<dbReference type="Proteomes" id="UP001220658">
    <property type="component" value="Unassembled WGS sequence"/>
</dbReference>
<evidence type="ECO:0000256" key="4">
    <source>
        <dbReference type="SAM" id="Phobius"/>
    </source>
</evidence>
<dbReference type="SUPFAM" id="SSF53822">
    <property type="entry name" value="Periplasmic binding protein-like I"/>
    <property type="match status" value="1"/>
</dbReference>
<evidence type="ECO:0000313" key="7">
    <source>
        <dbReference type="EMBL" id="OUP61907.1"/>
    </source>
</evidence>
<evidence type="ECO:0000313" key="6">
    <source>
        <dbReference type="EMBL" id="MDC0828815.1"/>
    </source>
</evidence>
<dbReference type="InterPro" id="IPR025997">
    <property type="entry name" value="SBP_2_dom"/>
</dbReference>